<dbReference type="InterPro" id="IPR004629">
    <property type="entry name" value="WecG_TagA_CpsF"/>
</dbReference>
<protein>
    <submittedName>
        <fullName evidence="3">WecB/TagA/CpsF family glycosyltransferase</fullName>
    </submittedName>
</protein>
<evidence type="ECO:0000256" key="1">
    <source>
        <dbReference type="ARBA" id="ARBA00022676"/>
    </source>
</evidence>
<comment type="caution">
    <text evidence="3">The sequence shown here is derived from an EMBL/GenBank/DDBJ whole genome shotgun (WGS) entry which is preliminary data.</text>
</comment>
<dbReference type="RefSeq" id="WP_386024300.1">
    <property type="nucleotide sequence ID" value="NZ_JBHUHX010000010.1"/>
</dbReference>
<dbReference type="PANTHER" id="PTHR34136:SF1">
    <property type="entry name" value="UDP-N-ACETYL-D-MANNOSAMINURONIC ACID TRANSFERASE"/>
    <property type="match status" value="1"/>
</dbReference>
<gene>
    <name evidence="3" type="ORF">ACFSJC_05400</name>
</gene>
<dbReference type="PANTHER" id="PTHR34136">
    <property type="match status" value="1"/>
</dbReference>
<keyword evidence="2" id="KW-0808">Transferase</keyword>
<dbReference type="Pfam" id="PF03808">
    <property type="entry name" value="Glyco_tran_WecG"/>
    <property type="match status" value="1"/>
</dbReference>
<evidence type="ECO:0000313" key="3">
    <source>
        <dbReference type="EMBL" id="MFD2111277.1"/>
    </source>
</evidence>
<dbReference type="NCBIfam" id="TIGR00696">
    <property type="entry name" value="wecG_tagA_cpsF"/>
    <property type="match status" value="1"/>
</dbReference>
<dbReference type="CDD" id="cd06533">
    <property type="entry name" value="Glyco_transf_WecG_TagA"/>
    <property type="match status" value="1"/>
</dbReference>
<dbReference type="Proteomes" id="UP001597337">
    <property type="component" value="Unassembled WGS sequence"/>
</dbReference>
<evidence type="ECO:0000256" key="2">
    <source>
        <dbReference type="ARBA" id="ARBA00022679"/>
    </source>
</evidence>
<proteinExistence type="predicted"/>
<accession>A0ABW4Y519</accession>
<evidence type="ECO:0000313" key="4">
    <source>
        <dbReference type="Proteomes" id="UP001597337"/>
    </source>
</evidence>
<name>A0ABW4Y519_9GAMM</name>
<dbReference type="EMBL" id="JBHUHX010000010">
    <property type="protein sequence ID" value="MFD2111277.1"/>
    <property type="molecule type" value="Genomic_DNA"/>
</dbReference>
<reference evidence="4" key="1">
    <citation type="journal article" date="2019" name="Int. J. Syst. Evol. Microbiol.">
        <title>The Global Catalogue of Microorganisms (GCM) 10K type strain sequencing project: providing services to taxonomists for standard genome sequencing and annotation.</title>
        <authorList>
            <consortium name="The Broad Institute Genomics Platform"/>
            <consortium name="The Broad Institute Genome Sequencing Center for Infectious Disease"/>
            <person name="Wu L."/>
            <person name="Ma J."/>
        </authorList>
    </citation>
    <scope>NUCLEOTIDE SEQUENCE [LARGE SCALE GENOMIC DNA]</scope>
    <source>
        <strain evidence="4">KACC 12597</strain>
    </source>
</reference>
<keyword evidence="4" id="KW-1185">Reference proteome</keyword>
<organism evidence="3 4">
    <name type="scientific">Thiorhodococcus fuscus</name>
    <dbReference type="NCBI Taxonomy" id="527200"/>
    <lineage>
        <taxon>Bacteria</taxon>
        <taxon>Pseudomonadati</taxon>
        <taxon>Pseudomonadota</taxon>
        <taxon>Gammaproteobacteria</taxon>
        <taxon>Chromatiales</taxon>
        <taxon>Chromatiaceae</taxon>
        <taxon>Thiorhodococcus</taxon>
    </lineage>
</organism>
<keyword evidence="1" id="KW-0328">Glycosyltransferase</keyword>
<sequence>MGEILSIPISERPLGALIDESLEAIHGTRPSVVFACANPHSVMVAQKDDTFREALQNADQVVADGAGLCLMARIARINVGPRITGDDYFRALMTRLNDSGEGRVFFFGSSPETLETIGRRFATDFPRLTLCGSLAPPFRSWTDEENSRMLAQINTARPDVLWIGMTAPRQEKWAQSNRKNLKAPVIGSIGAVFDFFAETKARAPDWVSNLGFEWAYRLALEPNRLWRRTLISAPTFVLAVIRNEFRSRSPFS</sequence>